<dbReference type="InterPro" id="IPR016024">
    <property type="entry name" value="ARM-type_fold"/>
</dbReference>
<protein>
    <recommendedName>
        <fullName evidence="3">Pre-rRNA-processing protein RIX1</fullName>
    </recommendedName>
</protein>
<evidence type="ECO:0000256" key="2">
    <source>
        <dbReference type="ARBA" id="ARBA00010511"/>
    </source>
</evidence>
<evidence type="ECO:0000259" key="6">
    <source>
        <dbReference type="Pfam" id="PF08167"/>
    </source>
</evidence>
<dbReference type="Proteomes" id="UP000789739">
    <property type="component" value="Unassembled WGS sequence"/>
</dbReference>
<keyword evidence="8" id="KW-1185">Reference proteome</keyword>
<keyword evidence="4" id="KW-0539">Nucleus</keyword>
<dbReference type="SUPFAM" id="SSF48371">
    <property type="entry name" value="ARM repeat"/>
    <property type="match status" value="1"/>
</dbReference>
<dbReference type="EMBL" id="CAJVPI010000927">
    <property type="protein sequence ID" value="CAG8582856.1"/>
    <property type="molecule type" value="Genomic_DNA"/>
</dbReference>
<comment type="caution">
    <text evidence="7">The sequence shown here is derived from an EMBL/GenBank/DDBJ whole genome shotgun (WGS) entry which is preliminary data.</text>
</comment>
<sequence length="640" mass="70749">MLSTPSHVASNPSILYYLLSTYLSPTSTSLLSANLPFVLKSITLHQLLKQPSSHPYLHKWITRINSLTQSKIAEERFAGVCCMRLTIEQVDSVIGEWGVKWAGWLVGLLVRPESSTTLETVISALSELFDKTIDKPQLQREITAQLIPKFNSCLITLSSNKKLLIPSFAAECFASVTMVGGRVGSAERWRETVGRAIGSGNNVLDRLLESVDEEKDEKRKAVLVFDMPTVDDDYVTGFPVLIRRFEAFCECIVSLLRIKASVPLKVPVNQIIDLAARVYSVNSNSILAENADKNEFAMMMAGLPSLHLATNKLLSGLILCVGDSLLKYLRLLSRIFPNILNQYKHHGLLKSSTYNLLNLCLQKYGMGFGNLISSPLLSAILSDIDNTPKAKETVGSMSTSAKKAGKERDDVSTSDSLVNPPIFNSHFDVDIKHAALKVFKTFLIVSNQSLPATARRTVDSVILSQILNLGCMVDKKSAGFDENIELALYDCLLSSVIAPSDTQANVMPMALKVFQNGLNSRINQVQAFCIQALSICDLMYHSRLPPLQHTYNIPASSFTPLRDDHQKQPVVENAHTKEPDSMVKRALLDTDEELPDSMVKRDLLDTDEELPDSMVKRDLSDTDEELPDIVLSSDTGEDDG</sequence>
<organism evidence="7 8">
    <name type="scientific">Paraglomus brasilianum</name>
    <dbReference type="NCBI Taxonomy" id="144538"/>
    <lineage>
        <taxon>Eukaryota</taxon>
        <taxon>Fungi</taxon>
        <taxon>Fungi incertae sedis</taxon>
        <taxon>Mucoromycota</taxon>
        <taxon>Glomeromycotina</taxon>
        <taxon>Glomeromycetes</taxon>
        <taxon>Paraglomerales</taxon>
        <taxon>Paraglomeraceae</taxon>
        <taxon>Paraglomus</taxon>
    </lineage>
</organism>
<feature type="region of interest" description="Disordered" evidence="5">
    <location>
        <begin position="588"/>
        <end position="640"/>
    </location>
</feature>
<reference evidence="7" key="1">
    <citation type="submission" date="2021-06" db="EMBL/GenBank/DDBJ databases">
        <authorList>
            <person name="Kallberg Y."/>
            <person name="Tangrot J."/>
            <person name="Rosling A."/>
        </authorList>
    </citation>
    <scope>NUCLEOTIDE SEQUENCE</scope>
    <source>
        <strain evidence="7">BR232B</strain>
    </source>
</reference>
<evidence type="ECO:0000313" key="8">
    <source>
        <dbReference type="Proteomes" id="UP000789739"/>
    </source>
</evidence>
<comment type="subcellular location">
    <subcellularLocation>
        <location evidence="1">Nucleus</location>
    </subcellularLocation>
</comment>
<dbReference type="Pfam" id="PF08167">
    <property type="entry name" value="RIX1"/>
    <property type="match status" value="1"/>
</dbReference>
<comment type="similarity">
    <text evidence="2">Belongs to the RIX1/PELP1 family.</text>
</comment>
<feature type="domain" description="Pre-rRNA-processing protein RIX1 N-terminal" evidence="6">
    <location>
        <begin position="18"/>
        <end position="170"/>
    </location>
</feature>
<feature type="region of interest" description="Disordered" evidence="5">
    <location>
        <begin position="390"/>
        <end position="413"/>
    </location>
</feature>
<gene>
    <name evidence="7" type="ORF">PBRASI_LOCUS6715</name>
</gene>
<evidence type="ECO:0000256" key="5">
    <source>
        <dbReference type="SAM" id="MobiDB-lite"/>
    </source>
</evidence>
<dbReference type="AlphaFoldDB" id="A0A9N9BYX9"/>
<evidence type="ECO:0000256" key="3">
    <source>
        <dbReference type="ARBA" id="ARBA00021502"/>
    </source>
</evidence>
<name>A0A9N9BYX9_9GLOM</name>
<accession>A0A9N9BYX9</accession>
<evidence type="ECO:0000256" key="4">
    <source>
        <dbReference type="ARBA" id="ARBA00023242"/>
    </source>
</evidence>
<dbReference type="InterPro" id="IPR012583">
    <property type="entry name" value="RIX1_N"/>
</dbReference>
<proteinExistence type="inferred from homology"/>
<dbReference type="OrthoDB" id="20900at2759"/>
<evidence type="ECO:0000313" key="7">
    <source>
        <dbReference type="EMBL" id="CAG8582856.1"/>
    </source>
</evidence>
<dbReference type="PANTHER" id="PTHR34105:SF1">
    <property type="entry name" value="PROLINE-, GLUTAMIC ACID- AND LEUCINE-RICH PROTEIN 1"/>
    <property type="match status" value="1"/>
</dbReference>
<evidence type="ECO:0000256" key="1">
    <source>
        <dbReference type="ARBA" id="ARBA00004123"/>
    </source>
</evidence>
<dbReference type="GO" id="GO:0006364">
    <property type="term" value="P:rRNA processing"/>
    <property type="evidence" value="ECO:0007669"/>
    <property type="project" value="TreeGrafter"/>
</dbReference>
<dbReference type="GO" id="GO:0005634">
    <property type="term" value="C:nucleus"/>
    <property type="evidence" value="ECO:0007669"/>
    <property type="project" value="UniProtKB-SubCell"/>
</dbReference>
<dbReference type="PANTHER" id="PTHR34105">
    <property type="entry name" value="PROLINE-, GLUTAMIC ACID- AND LEUCINE-RICH PROTEIN 1"/>
    <property type="match status" value="1"/>
</dbReference>